<dbReference type="PRINTS" id="PR00081">
    <property type="entry name" value="GDHRDH"/>
</dbReference>
<dbReference type="SMART" id="SM00822">
    <property type="entry name" value="PKS_KR"/>
    <property type="match status" value="1"/>
</dbReference>
<organism evidence="4 5">
    <name type="scientific">Neobacillus bataviensis</name>
    <dbReference type="NCBI Taxonomy" id="220685"/>
    <lineage>
        <taxon>Bacteria</taxon>
        <taxon>Bacillati</taxon>
        <taxon>Bacillota</taxon>
        <taxon>Bacilli</taxon>
        <taxon>Bacillales</taxon>
        <taxon>Bacillaceae</taxon>
        <taxon>Neobacillus</taxon>
    </lineage>
</organism>
<evidence type="ECO:0000256" key="1">
    <source>
        <dbReference type="ARBA" id="ARBA00006484"/>
    </source>
</evidence>
<dbReference type="GO" id="GO:0008206">
    <property type="term" value="P:bile acid metabolic process"/>
    <property type="evidence" value="ECO:0007669"/>
    <property type="project" value="UniProtKB-ARBA"/>
</dbReference>
<name>A0A561C9K1_9BACI</name>
<keyword evidence="5" id="KW-1185">Reference proteome</keyword>
<dbReference type="EMBL" id="VIVN01000033">
    <property type="protein sequence ID" value="TWD87893.1"/>
    <property type="molecule type" value="Genomic_DNA"/>
</dbReference>
<dbReference type="InterPro" id="IPR036291">
    <property type="entry name" value="NAD(P)-bd_dom_sf"/>
</dbReference>
<dbReference type="Pfam" id="PF13561">
    <property type="entry name" value="adh_short_C2"/>
    <property type="match status" value="1"/>
</dbReference>
<dbReference type="InterPro" id="IPR057326">
    <property type="entry name" value="KR_dom"/>
</dbReference>
<proteinExistence type="inferred from homology"/>
<gene>
    <name evidence="4" type="ORF">FB550_1333</name>
</gene>
<evidence type="ECO:0000313" key="4">
    <source>
        <dbReference type="EMBL" id="TWD87893.1"/>
    </source>
</evidence>
<dbReference type="FunFam" id="3.40.50.720:FF:000084">
    <property type="entry name" value="Short-chain dehydrogenase reductase"/>
    <property type="match status" value="1"/>
</dbReference>
<keyword evidence="2" id="KW-0560">Oxidoreductase</keyword>
<dbReference type="PANTHER" id="PTHR48107:SF7">
    <property type="entry name" value="RE15974P"/>
    <property type="match status" value="1"/>
</dbReference>
<evidence type="ECO:0000313" key="5">
    <source>
        <dbReference type="Proteomes" id="UP000319671"/>
    </source>
</evidence>
<feature type="domain" description="Ketoreductase" evidence="3">
    <location>
        <begin position="8"/>
        <end position="186"/>
    </location>
</feature>
<dbReference type="CDD" id="cd05362">
    <property type="entry name" value="THN_reductase-like_SDR_c"/>
    <property type="match status" value="1"/>
</dbReference>
<reference evidence="4 5" key="1">
    <citation type="submission" date="2019-06" db="EMBL/GenBank/DDBJ databases">
        <title>Sorghum-associated microbial communities from plants grown in Nebraska, USA.</title>
        <authorList>
            <person name="Schachtman D."/>
        </authorList>
    </citation>
    <scope>NUCLEOTIDE SEQUENCE [LARGE SCALE GENOMIC DNA]</scope>
    <source>
        <strain evidence="4 5">2482</strain>
    </source>
</reference>
<dbReference type="Gene3D" id="3.40.50.720">
    <property type="entry name" value="NAD(P)-binding Rossmann-like Domain"/>
    <property type="match status" value="1"/>
</dbReference>
<evidence type="ECO:0000259" key="3">
    <source>
        <dbReference type="SMART" id="SM00822"/>
    </source>
</evidence>
<dbReference type="InterPro" id="IPR002347">
    <property type="entry name" value="SDR_fam"/>
</dbReference>
<dbReference type="GO" id="GO:0016614">
    <property type="term" value="F:oxidoreductase activity, acting on CH-OH group of donors"/>
    <property type="evidence" value="ECO:0007669"/>
    <property type="project" value="UniProtKB-ARBA"/>
</dbReference>
<accession>A0A561C9K1</accession>
<dbReference type="PANTHER" id="PTHR48107">
    <property type="entry name" value="NADPH-DEPENDENT ALDEHYDE REDUCTASE-LIKE PROTEIN, CHLOROPLASTIC-RELATED"/>
    <property type="match status" value="1"/>
</dbReference>
<sequence length="247" mass="26322">MVKKLAGKVALITGASRGIGKRIAEDLAQHGAKVVVNFASSSEQATEVVQSIKKNGGEAVAVQADISRLSELERLYKETLTAFGKLDIVVNNAGIIITKPIVEITEADYDRLFSINVKGTYFSCQLAAKHVSPNGRIINFSTSVAGQMFPAYSLYAGSKGAVEQFSRQLAKELGKKGITINAVAPGPVNTELFTVGKTQEQIQGLANMNAFGRLGEAEDIAAVVRFLASEESQWVTGQTIRANGGFI</sequence>
<protein>
    <submittedName>
        <fullName evidence="4">3-oxoacyl-[acyl-carrier protein] reductase</fullName>
    </submittedName>
</protein>
<dbReference type="RefSeq" id="WP_144568839.1">
    <property type="nucleotide sequence ID" value="NZ_VIVN01000033.1"/>
</dbReference>
<evidence type="ECO:0000256" key="2">
    <source>
        <dbReference type="ARBA" id="ARBA00023002"/>
    </source>
</evidence>
<dbReference type="AlphaFoldDB" id="A0A561C9K1"/>
<dbReference type="PRINTS" id="PR00080">
    <property type="entry name" value="SDRFAMILY"/>
</dbReference>
<comment type="caution">
    <text evidence="4">The sequence shown here is derived from an EMBL/GenBank/DDBJ whole genome shotgun (WGS) entry which is preliminary data.</text>
</comment>
<dbReference type="SUPFAM" id="SSF51735">
    <property type="entry name" value="NAD(P)-binding Rossmann-fold domains"/>
    <property type="match status" value="1"/>
</dbReference>
<dbReference type="Proteomes" id="UP000319671">
    <property type="component" value="Unassembled WGS sequence"/>
</dbReference>
<dbReference type="NCBIfam" id="NF005559">
    <property type="entry name" value="PRK07231.1"/>
    <property type="match status" value="1"/>
</dbReference>
<comment type="similarity">
    <text evidence="1">Belongs to the short-chain dehydrogenases/reductases (SDR) family.</text>
</comment>